<evidence type="ECO:0000256" key="1">
    <source>
        <dbReference type="SAM" id="SignalP"/>
    </source>
</evidence>
<dbReference type="AlphaFoldDB" id="A0AAU8HSX5"/>
<proteinExistence type="predicted"/>
<keyword evidence="1" id="KW-0732">Signal</keyword>
<reference evidence="2" key="2">
    <citation type="submission" date="2024-06" db="EMBL/GenBank/DDBJ databases">
        <authorList>
            <person name="Petrova K.O."/>
            <person name="Toshchakov S.V."/>
            <person name="Boltjanskaja Y.V."/>
            <person name="Kevbrin V.V."/>
        </authorList>
    </citation>
    <scope>NUCLEOTIDE SEQUENCE</scope>
    <source>
        <strain evidence="2">Z-710</strain>
    </source>
</reference>
<dbReference type="InterPro" id="IPR036209">
    <property type="entry name" value="YwmB-like_sf"/>
</dbReference>
<dbReference type="Pfam" id="PF08680">
    <property type="entry name" value="DUF1779"/>
    <property type="match status" value="1"/>
</dbReference>
<dbReference type="EMBL" id="CP159485">
    <property type="protein sequence ID" value="XCI28596.1"/>
    <property type="molecule type" value="Genomic_DNA"/>
</dbReference>
<protein>
    <submittedName>
        <fullName evidence="2">YwmB family TATA-box binding protein</fullName>
    </submittedName>
</protein>
<accession>A0AAU8HSX5</accession>
<reference evidence="2" key="1">
    <citation type="journal article" date="2018" name="Antonie Van Leeuwenhoek">
        <title>Proteinivorax hydrogeniformans sp. nov., an anaerobic, haloalkaliphilic bacterium fermenting proteinaceous compounds with high hydrogen production.</title>
        <authorList>
            <person name="Boltyanskaya Y."/>
            <person name="Detkova E."/>
            <person name="Pimenov N."/>
            <person name="Kevbrin V."/>
        </authorList>
    </citation>
    <scope>NUCLEOTIDE SEQUENCE</scope>
    <source>
        <strain evidence="2">Z-710</strain>
    </source>
</reference>
<dbReference type="SUPFAM" id="SSF143842">
    <property type="entry name" value="YwmB-like"/>
    <property type="match status" value="1"/>
</dbReference>
<dbReference type="InterPro" id="IPR014794">
    <property type="entry name" value="DUF1779"/>
</dbReference>
<dbReference type="RefSeq" id="WP_353893149.1">
    <property type="nucleotide sequence ID" value="NZ_CP159485.1"/>
</dbReference>
<feature type="chain" id="PRO_5043482089" evidence="1">
    <location>
        <begin position="22"/>
        <end position="238"/>
    </location>
</feature>
<organism evidence="2">
    <name type="scientific">Proteinivorax hydrogeniformans</name>
    <dbReference type="NCBI Taxonomy" id="1826727"/>
    <lineage>
        <taxon>Bacteria</taxon>
        <taxon>Bacillati</taxon>
        <taxon>Bacillota</taxon>
        <taxon>Clostridia</taxon>
        <taxon>Eubacteriales</taxon>
        <taxon>Proteinivoracaceae</taxon>
        <taxon>Proteinivorax</taxon>
    </lineage>
</organism>
<name>A0AAU8HSX5_9FIRM</name>
<sequence length="238" mass="26454">MEKTICIIIIFILSMASITLAVETAPAEGVSDIYSLMKVSEKIAGEVVGYSIQGHVKVDEIYSKEELDKELKFFLGQDLDYATTDITEDYAYGEWSLGDTYHNLSMVVDSDNQGTYVVYSLELSQESCLITAHNHMFTKVSKYGEPFIAASIHKIYNGTLSSSFKLDNIEKGFSQVDASLNLDSEGAGYIGYVGYAESIENHVMINDEKVNLHITVSTDETQNLEYINIATPLIINSY</sequence>
<evidence type="ECO:0000313" key="2">
    <source>
        <dbReference type="EMBL" id="XCI28596.1"/>
    </source>
</evidence>
<feature type="signal peptide" evidence="1">
    <location>
        <begin position="1"/>
        <end position="21"/>
    </location>
</feature>
<gene>
    <name evidence="2" type="ORF">PRVXH_002560</name>
</gene>
<dbReference type="Gene3D" id="3.30.360.40">
    <property type="entry name" value="YwmB-like"/>
    <property type="match status" value="1"/>
</dbReference>